<keyword evidence="1 3" id="KW-0808">Transferase</keyword>
<dbReference type="PANTHER" id="PTHR24045">
    <property type="match status" value="1"/>
</dbReference>
<dbReference type="PANTHER" id="PTHR24045:SF0">
    <property type="entry name" value="N-ACETYLGLUCOSAMINE-1-PHOSPHOTRANSFERASE SUBUNITS ALPHA_BETA"/>
    <property type="match status" value="1"/>
</dbReference>
<accession>A0A426URF6</accession>
<evidence type="ECO:0000259" key="2">
    <source>
        <dbReference type="Pfam" id="PF17101"/>
    </source>
</evidence>
<dbReference type="InterPro" id="IPR031358">
    <property type="entry name" value="Stealth_CR1"/>
</dbReference>
<keyword evidence="4" id="KW-1185">Reference proteome</keyword>
<evidence type="ECO:0000313" key="4">
    <source>
        <dbReference type="Proteomes" id="UP000277256"/>
    </source>
</evidence>
<reference evidence="3 4" key="1">
    <citation type="submission" date="2018-12" db="EMBL/GenBank/DDBJ databases">
        <title>Glycomyces sp. YIM 121974 draft genome.</title>
        <authorList>
            <person name="Li Q."/>
        </authorList>
    </citation>
    <scope>NUCLEOTIDE SEQUENCE [LARGE SCALE GENOMIC DNA]</scope>
    <source>
        <strain evidence="3 4">YIM 121974</strain>
    </source>
</reference>
<dbReference type="EMBL" id="RSEB01000014">
    <property type="protein sequence ID" value="RRR95497.1"/>
    <property type="molecule type" value="Genomic_DNA"/>
</dbReference>
<proteinExistence type="predicted"/>
<dbReference type="RefSeq" id="WP_187350654.1">
    <property type="nucleotide sequence ID" value="NZ_RSEB01000014.1"/>
</dbReference>
<gene>
    <name evidence="3" type="ORF">EIW28_23955</name>
</gene>
<protein>
    <submittedName>
        <fullName evidence="3">Sugar phosphotransferase</fullName>
    </submittedName>
</protein>
<dbReference type="InterPro" id="IPR047141">
    <property type="entry name" value="Stealth"/>
</dbReference>
<evidence type="ECO:0000313" key="3">
    <source>
        <dbReference type="EMBL" id="RRR95497.1"/>
    </source>
</evidence>
<organism evidence="3 4">
    <name type="scientific">Glycomyces terrestris</name>
    <dbReference type="NCBI Taxonomy" id="2493553"/>
    <lineage>
        <taxon>Bacteria</taxon>
        <taxon>Bacillati</taxon>
        <taxon>Actinomycetota</taxon>
        <taxon>Actinomycetes</taxon>
        <taxon>Glycomycetales</taxon>
        <taxon>Glycomycetaceae</taxon>
        <taxon>Glycomyces</taxon>
    </lineage>
</organism>
<dbReference type="AlphaFoldDB" id="A0A426URF6"/>
<name>A0A426URF6_9ACTN</name>
<dbReference type="Proteomes" id="UP000277256">
    <property type="component" value="Unassembled WGS sequence"/>
</dbReference>
<evidence type="ECO:0000256" key="1">
    <source>
        <dbReference type="ARBA" id="ARBA00022679"/>
    </source>
</evidence>
<feature type="non-terminal residue" evidence="3">
    <location>
        <position position="323"/>
    </location>
</feature>
<sequence>MPGQQPSLGAAARHLAGRLLPAGLRARLQDRRRRRIGARRVAELVAADPGLRAFVHDGFALAGRLADSFTAAEAAEANLRIVAEAAEAAGIPYFVVPGKSHVRYAVGVRHADKKAFLEAMRARYGGTEVYAAKTGGANRAAALYAEGALPKAVKFAQVIRFGRCTLGPHGQLLAGLDYGCDVEFWRDGDQFAADPAFEAKNARLKVQVPAAMLAGGLVAPRPNRVADVLPAEELVPASVEVGDHKHPTYRAFTHRLVDEVDFPVDAVYMWVDGDDPEWAAARAAHLGGDAAGHTHLTGASRYLSRDELKYSLRSLHTFAPFIR</sequence>
<dbReference type="Pfam" id="PF17101">
    <property type="entry name" value="Stealth_CR1"/>
    <property type="match status" value="1"/>
</dbReference>
<feature type="domain" description="Stealth protein CR1 conserved region 1" evidence="2">
    <location>
        <begin position="262"/>
        <end position="284"/>
    </location>
</feature>
<dbReference type="GO" id="GO:0016740">
    <property type="term" value="F:transferase activity"/>
    <property type="evidence" value="ECO:0007669"/>
    <property type="project" value="UniProtKB-KW"/>
</dbReference>
<comment type="caution">
    <text evidence="3">The sequence shown here is derived from an EMBL/GenBank/DDBJ whole genome shotgun (WGS) entry which is preliminary data.</text>
</comment>